<keyword evidence="2 5" id="KW-0812">Transmembrane</keyword>
<dbReference type="InterPro" id="IPR007269">
    <property type="entry name" value="ICMT_MeTrfase"/>
</dbReference>
<feature type="transmembrane region" description="Helical" evidence="5">
    <location>
        <begin position="47"/>
        <end position="66"/>
    </location>
</feature>
<keyword evidence="4 5" id="KW-0472">Membrane</keyword>
<evidence type="ECO:0000313" key="6">
    <source>
        <dbReference type="EMBL" id="GGC87684.1"/>
    </source>
</evidence>
<dbReference type="Proteomes" id="UP000619534">
    <property type="component" value="Unassembled WGS sequence"/>
</dbReference>
<evidence type="ECO:0000256" key="2">
    <source>
        <dbReference type="ARBA" id="ARBA00022692"/>
    </source>
</evidence>
<gene>
    <name evidence="6" type="primary">ypbQ</name>
    <name evidence="6" type="ORF">GCM10007216_18040</name>
</gene>
<dbReference type="PANTHER" id="PTHR43847:SF1">
    <property type="entry name" value="BLL3993 PROTEIN"/>
    <property type="match status" value="1"/>
</dbReference>
<feature type="transmembrane region" description="Helical" evidence="5">
    <location>
        <begin position="73"/>
        <end position="94"/>
    </location>
</feature>
<comment type="caution">
    <text evidence="6">The sequence shown here is derived from an EMBL/GenBank/DDBJ whole genome shotgun (WGS) entry which is preliminary data.</text>
</comment>
<dbReference type="Pfam" id="PF04140">
    <property type="entry name" value="ICMT"/>
    <property type="match status" value="1"/>
</dbReference>
<comment type="subcellular location">
    <subcellularLocation>
        <location evidence="1">Membrane</location>
        <topology evidence="1">Multi-pass membrane protein</topology>
    </subcellularLocation>
</comment>
<feature type="transmembrane region" description="Helical" evidence="5">
    <location>
        <begin position="124"/>
        <end position="154"/>
    </location>
</feature>
<accession>A0ABQ1NZC6</accession>
<sequence length="175" mass="20677">MPVVFMFLLGAIILQRLVELIVANANRKWAYERGGREYGESHYKWFIIVHTLFFISLAIESSIYFNEWKPSHFLLLFSIFTALQLFRVWCILSLGKYWNTRVIVIPGHEIVAKGPYRFFKHPNYWVVFMEFIIISLLFQAYATAIIFPVLHLLLLRVRIPIEEKALNQFSAADQF</sequence>
<evidence type="ECO:0000256" key="5">
    <source>
        <dbReference type="SAM" id="Phobius"/>
    </source>
</evidence>
<dbReference type="EMBL" id="BMCJ01000003">
    <property type="protein sequence ID" value="GGC87684.1"/>
    <property type="molecule type" value="Genomic_DNA"/>
</dbReference>
<evidence type="ECO:0000256" key="1">
    <source>
        <dbReference type="ARBA" id="ARBA00004141"/>
    </source>
</evidence>
<protein>
    <recommendedName>
        <fullName evidence="8">15-methylpalmitoyl-4-hydroxy-2-pyrone 4-O-methyltransferase</fullName>
    </recommendedName>
</protein>
<evidence type="ECO:0000313" key="7">
    <source>
        <dbReference type="Proteomes" id="UP000619534"/>
    </source>
</evidence>
<reference evidence="7" key="1">
    <citation type="journal article" date="2019" name="Int. J. Syst. Evol. Microbiol.">
        <title>The Global Catalogue of Microorganisms (GCM) 10K type strain sequencing project: providing services to taxonomists for standard genome sequencing and annotation.</title>
        <authorList>
            <consortium name="The Broad Institute Genomics Platform"/>
            <consortium name="The Broad Institute Genome Sequencing Center for Infectious Disease"/>
            <person name="Wu L."/>
            <person name="Ma J."/>
        </authorList>
    </citation>
    <scope>NUCLEOTIDE SEQUENCE [LARGE SCALE GENOMIC DNA]</scope>
    <source>
        <strain evidence="7">CCM 7282</strain>
    </source>
</reference>
<dbReference type="PANTHER" id="PTHR43847">
    <property type="entry name" value="BLL3993 PROTEIN"/>
    <property type="match status" value="1"/>
</dbReference>
<evidence type="ECO:0000256" key="3">
    <source>
        <dbReference type="ARBA" id="ARBA00022989"/>
    </source>
</evidence>
<dbReference type="RefSeq" id="WP_062446283.1">
    <property type="nucleotide sequence ID" value="NZ_BMCJ01000003.1"/>
</dbReference>
<organism evidence="6 7">
    <name type="scientific">Thalassobacillus devorans</name>
    <dbReference type="NCBI Taxonomy" id="279813"/>
    <lineage>
        <taxon>Bacteria</taxon>
        <taxon>Bacillati</taxon>
        <taxon>Bacillota</taxon>
        <taxon>Bacilli</taxon>
        <taxon>Bacillales</taxon>
        <taxon>Bacillaceae</taxon>
        <taxon>Thalassobacillus</taxon>
    </lineage>
</organism>
<keyword evidence="3 5" id="KW-1133">Transmembrane helix</keyword>
<proteinExistence type="predicted"/>
<dbReference type="InterPro" id="IPR052527">
    <property type="entry name" value="Metal_cation-efflux_comp"/>
</dbReference>
<evidence type="ECO:0008006" key="8">
    <source>
        <dbReference type="Google" id="ProtNLM"/>
    </source>
</evidence>
<evidence type="ECO:0000256" key="4">
    <source>
        <dbReference type="ARBA" id="ARBA00023136"/>
    </source>
</evidence>
<dbReference type="Gene3D" id="1.20.120.1630">
    <property type="match status" value="1"/>
</dbReference>
<keyword evidence="7" id="KW-1185">Reference proteome</keyword>
<name>A0ABQ1NZC6_9BACI</name>